<name>A0ABP8IRS9_9BACT</name>
<sequence>MAELLLINHPDRSIGRVFLSLLLALPLGQALGQSYVRPDASFGTNGSVNTALTGSGGIEAEPPHARPSTFNNQKDFMLANNRLWVCGGGNGSFVVKRYLLDGTPDAAFGANGTVTTTFPLSAEANGMALQPDGKLVVVGKVLSRFQDAGLAVARYDPTGVLDPGFGTGGMLYNPDPSSGPFMDTRKVVVLTNGSLLATFNYPGSYTSRLVAITANGQLDPSFNNNSPYQALSDYIHNIVQLADGRVLLVGDDFSAGGSPNSRAGGVVYRLTAAGARDAGFGINGRAVITGTQVNAGVAAPAFTELFGAAVQPDGRIVVAGTVRYDQTSTPSNAPALLRLNADGTPDAAFNTATTRTLYGKGGLQAVAVQPDGSIVVGGSLARSALGSSLSDVLARYTAAGQVDGTFTPNTQLGYGGSGNGISSLTLAPNGQIYTFGGIGGTSLLLARYTTAMAAGLIPADEAALQLQATPVPAAGPVQLHYTLPRPARVRVVLHDPLGRTVGTPPAGVLQAAGTQTLRLDTQQLAPGLYFCTLEAGTLRQTVRLPVAR</sequence>
<keyword evidence="2" id="KW-1185">Reference proteome</keyword>
<dbReference type="Pfam" id="PF17164">
    <property type="entry name" value="DUF5122"/>
    <property type="match status" value="3"/>
</dbReference>
<dbReference type="InterPro" id="IPR013431">
    <property type="entry name" value="Delta_60_rpt"/>
</dbReference>
<dbReference type="RefSeq" id="WP_345238186.1">
    <property type="nucleotide sequence ID" value="NZ_BAABGZ010000080.1"/>
</dbReference>
<evidence type="ECO:0000313" key="2">
    <source>
        <dbReference type="Proteomes" id="UP001501153"/>
    </source>
</evidence>
<accession>A0ABP8IRS9</accession>
<dbReference type="Proteomes" id="UP001501153">
    <property type="component" value="Unassembled WGS sequence"/>
</dbReference>
<reference evidence="2" key="1">
    <citation type="journal article" date="2019" name="Int. J. Syst. Evol. Microbiol.">
        <title>The Global Catalogue of Microorganisms (GCM) 10K type strain sequencing project: providing services to taxonomists for standard genome sequencing and annotation.</title>
        <authorList>
            <consortium name="The Broad Institute Genomics Platform"/>
            <consortium name="The Broad Institute Genome Sequencing Center for Infectious Disease"/>
            <person name="Wu L."/>
            <person name="Ma J."/>
        </authorList>
    </citation>
    <scope>NUCLEOTIDE SEQUENCE [LARGE SCALE GENOMIC DNA]</scope>
    <source>
        <strain evidence="2">JCM 17923</strain>
    </source>
</reference>
<dbReference type="NCBIfam" id="TIGR02608">
    <property type="entry name" value="delta_60_rpt"/>
    <property type="match status" value="5"/>
</dbReference>
<evidence type="ECO:0008006" key="3">
    <source>
        <dbReference type="Google" id="ProtNLM"/>
    </source>
</evidence>
<protein>
    <recommendedName>
        <fullName evidence="3">T9SS type A sorting domain-containing protein</fullName>
    </recommendedName>
</protein>
<dbReference type="SUPFAM" id="SSF63829">
    <property type="entry name" value="Calcium-dependent phosphotriesterase"/>
    <property type="match status" value="1"/>
</dbReference>
<comment type="caution">
    <text evidence="1">The sequence shown here is derived from an EMBL/GenBank/DDBJ whole genome shotgun (WGS) entry which is preliminary data.</text>
</comment>
<dbReference type="EMBL" id="BAABGZ010000080">
    <property type="protein sequence ID" value="GAA4369198.1"/>
    <property type="molecule type" value="Genomic_DNA"/>
</dbReference>
<organism evidence="1 2">
    <name type="scientific">Hymenobacter saemangeumensis</name>
    <dbReference type="NCBI Taxonomy" id="1084522"/>
    <lineage>
        <taxon>Bacteria</taxon>
        <taxon>Pseudomonadati</taxon>
        <taxon>Bacteroidota</taxon>
        <taxon>Cytophagia</taxon>
        <taxon>Cytophagales</taxon>
        <taxon>Hymenobacteraceae</taxon>
        <taxon>Hymenobacter</taxon>
    </lineage>
</organism>
<dbReference type="Gene3D" id="2.80.10.50">
    <property type="match status" value="3"/>
</dbReference>
<evidence type="ECO:0000313" key="1">
    <source>
        <dbReference type="EMBL" id="GAA4369198.1"/>
    </source>
</evidence>
<proteinExistence type="predicted"/>
<gene>
    <name evidence="1" type="ORF">GCM10023185_42630</name>
</gene>